<dbReference type="GO" id="GO:0016627">
    <property type="term" value="F:oxidoreductase activity, acting on the CH-CH group of donors"/>
    <property type="evidence" value="ECO:0007669"/>
    <property type="project" value="InterPro"/>
</dbReference>
<dbReference type="RefSeq" id="WP_203997465.1">
    <property type="nucleotide sequence ID" value="NZ_BOPG01000033.1"/>
</dbReference>
<dbReference type="InterPro" id="IPR009100">
    <property type="entry name" value="AcylCoA_DH/oxidase_NM_dom_sf"/>
</dbReference>
<dbReference type="SUPFAM" id="SSF56645">
    <property type="entry name" value="Acyl-CoA dehydrogenase NM domain-like"/>
    <property type="match status" value="1"/>
</dbReference>
<evidence type="ECO:0000256" key="2">
    <source>
        <dbReference type="ARBA" id="ARBA00022827"/>
    </source>
</evidence>
<evidence type="ECO:0000313" key="7">
    <source>
        <dbReference type="EMBL" id="GIJ57785.1"/>
    </source>
</evidence>
<keyword evidence="2 4" id="KW-0274">FAD</keyword>
<dbReference type="Pfam" id="PF11794">
    <property type="entry name" value="HpaB_N"/>
    <property type="match status" value="1"/>
</dbReference>
<dbReference type="Gene3D" id="1.10.3140.10">
    <property type="entry name" value="4-hydroxybutyryl-coa dehydratase, domain 1"/>
    <property type="match status" value="1"/>
</dbReference>
<dbReference type="EMBL" id="BOPG01000033">
    <property type="protein sequence ID" value="GIJ57785.1"/>
    <property type="molecule type" value="Genomic_DNA"/>
</dbReference>
<evidence type="ECO:0000259" key="6">
    <source>
        <dbReference type="Pfam" id="PF11794"/>
    </source>
</evidence>
<dbReference type="AlphaFoldDB" id="A0A8J3ZA58"/>
<feature type="domain" description="HpaB/PvcC/4-BUDH C-terminal" evidence="5">
    <location>
        <begin position="280"/>
        <end position="480"/>
    </location>
</feature>
<dbReference type="Pfam" id="PF03241">
    <property type="entry name" value="HpaB"/>
    <property type="match status" value="1"/>
</dbReference>
<protein>
    <submittedName>
        <fullName evidence="7">4-hydroxyphenylacetate 3-monooxygenase oxygenase component</fullName>
    </submittedName>
</protein>
<feature type="binding site" evidence="4">
    <location>
        <begin position="147"/>
        <end position="149"/>
    </location>
    <ligand>
        <name>FAD</name>
        <dbReference type="ChEBI" id="CHEBI:57692"/>
    </ligand>
</feature>
<comment type="caution">
    <text evidence="7">The sequence shown here is derived from an EMBL/GenBank/DDBJ whole genome shotgun (WGS) entry which is preliminary data.</text>
</comment>
<accession>A0A8J3ZA58</accession>
<dbReference type="InterPro" id="IPR004925">
    <property type="entry name" value="HpaB/PvcC/4-BUDH"/>
</dbReference>
<evidence type="ECO:0000256" key="4">
    <source>
        <dbReference type="PIRSR" id="PIRSR000331-2"/>
    </source>
</evidence>
<gene>
    <name evidence="7" type="primary">hpaB</name>
    <name evidence="7" type="ORF">Vau01_053010</name>
</gene>
<dbReference type="PANTHER" id="PTHR36117:SF3">
    <property type="entry name" value="4-HYDROXYPHENYLACETATE 3-MONOOXYGENASE-RELATED"/>
    <property type="match status" value="1"/>
</dbReference>
<dbReference type="InterPro" id="IPR036250">
    <property type="entry name" value="AcylCo_DH-like_C"/>
</dbReference>
<keyword evidence="3" id="KW-0560">Oxidoreductase</keyword>
<evidence type="ECO:0000259" key="5">
    <source>
        <dbReference type="Pfam" id="PF03241"/>
    </source>
</evidence>
<dbReference type="SUPFAM" id="SSF47203">
    <property type="entry name" value="Acyl-CoA dehydrogenase C-terminal domain-like"/>
    <property type="match status" value="1"/>
</dbReference>
<dbReference type="Gene3D" id="1.20.140.10">
    <property type="entry name" value="Butyryl-CoA Dehydrogenase, subunit A, domain 3"/>
    <property type="match status" value="1"/>
</dbReference>
<evidence type="ECO:0000256" key="3">
    <source>
        <dbReference type="ARBA" id="ARBA00023002"/>
    </source>
</evidence>
<evidence type="ECO:0000256" key="1">
    <source>
        <dbReference type="ARBA" id="ARBA00022630"/>
    </source>
</evidence>
<keyword evidence="1" id="KW-0285">Flavoprotein</keyword>
<dbReference type="PIRSF" id="PIRSF000331">
    <property type="entry name" value="HpaA_HpaB"/>
    <property type="match status" value="1"/>
</dbReference>
<dbReference type="PANTHER" id="PTHR36117">
    <property type="entry name" value="4-HYDROXYPHENYLACETATE 3-MONOOXYGENASE-RELATED"/>
    <property type="match status" value="1"/>
</dbReference>
<dbReference type="Gene3D" id="2.40.110.10">
    <property type="entry name" value="Butyryl-CoA Dehydrogenase, subunit A, domain 2"/>
    <property type="match status" value="1"/>
</dbReference>
<proteinExistence type="predicted"/>
<evidence type="ECO:0000313" key="8">
    <source>
        <dbReference type="Proteomes" id="UP000612585"/>
    </source>
</evidence>
<sequence>MTRTGEEYIASLRDGREVWYDGERVKDVTTHPAFAASIRSFAHLYDLTHDPATRDVLTVESPETGTRILRAFQVPRSHGDLVAKRQAFKVWSEASFGFLGRSPDYIANAVTGFVTAPHAFVGATFDGSANVLAHHRRVSEQDLYQAHTLVDPRSDRTKAPSEQGADDIYVRVVAERDGGIVVSGAKMIGTAAAFSDEILVGGTSPLAPQEADYALLFSTPVNAPGVKIISRVSYEAGARSVFDNPLASRFDENDALIVYDNVFVPWERVLVYRDVDVAAGQWWGSSAFVNFIHHGATRLWTKLEFLTGLALLITKANRTFDLPPVKMQIGRMLSWLNTAKSLVIAMETACQPVDGPVGAVEPNREIGVSHLAVAPELYQNAVTELKLLSGGGPIMLPATVRDLLNPELAPVIRKFMRTPASTAEQRIKLYKLAWDALGTEFGGRHEQYERFYHGAPHNYLQTIVRRSDTDACERLANACLDGYGIEE</sequence>
<dbReference type="InterPro" id="IPR024674">
    <property type="entry name" value="HpaB/PvcC/4-BUDH_N"/>
</dbReference>
<feature type="domain" description="HpaB/PvcC/4-BUDH N-terminal" evidence="6">
    <location>
        <begin position="4"/>
        <end position="271"/>
    </location>
</feature>
<keyword evidence="8" id="KW-1185">Reference proteome</keyword>
<reference evidence="7" key="1">
    <citation type="submission" date="2021-01" db="EMBL/GenBank/DDBJ databases">
        <title>Whole genome shotgun sequence of Virgisporangium aurantiacum NBRC 16421.</title>
        <authorList>
            <person name="Komaki H."/>
            <person name="Tamura T."/>
        </authorList>
    </citation>
    <scope>NUCLEOTIDE SEQUENCE</scope>
    <source>
        <strain evidence="7">NBRC 16421</strain>
    </source>
</reference>
<dbReference type="InterPro" id="IPR024719">
    <property type="entry name" value="HpaB/PvcC/4-BUDH_C"/>
</dbReference>
<name>A0A8J3ZA58_9ACTN</name>
<dbReference type="InterPro" id="IPR046373">
    <property type="entry name" value="Acyl-CoA_Oxase/DH_mid-dom_sf"/>
</dbReference>
<organism evidence="7 8">
    <name type="scientific">Virgisporangium aurantiacum</name>
    <dbReference type="NCBI Taxonomy" id="175570"/>
    <lineage>
        <taxon>Bacteria</taxon>
        <taxon>Bacillati</taxon>
        <taxon>Actinomycetota</taxon>
        <taxon>Actinomycetes</taxon>
        <taxon>Micromonosporales</taxon>
        <taxon>Micromonosporaceae</taxon>
        <taxon>Virgisporangium</taxon>
    </lineage>
</organism>
<feature type="binding site" evidence="4">
    <location>
        <position position="190"/>
    </location>
    <ligand>
        <name>FAD</name>
        <dbReference type="ChEBI" id="CHEBI:57692"/>
    </ligand>
</feature>
<dbReference type="Proteomes" id="UP000612585">
    <property type="component" value="Unassembled WGS sequence"/>
</dbReference>